<evidence type="ECO:0000313" key="7">
    <source>
        <dbReference type="Proteomes" id="UP000461585"/>
    </source>
</evidence>
<dbReference type="EMBL" id="JAAEEH010000004">
    <property type="protein sequence ID" value="NDL66662.1"/>
    <property type="molecule type" value="Genomic_DNA"/>
</dbReference>
<dbReference type="GO" id="GO:0000156">
    <property type="term" value="F:phosphorelay response regulator activity"/>
    <property type="evidence" value="ECO:0007669"/>
    <property type="project" value="InterPro"/>
</dbReference>
<evidence type="ECO:0000256" key="3">
    <source>
        <dbReference type="ARBA" id="ARBA00023015"/>
    </source>
</evidence>
<keyword evidence="3" id="KW-0805">Transcription regulation</keyword>
<evidence type="ECO:0000259" key="5">
    <source>
        <dbReference type="PROSITE" id="PS50045"/>
    </source>
</evidence>
<dbReference type="InterPro" id="IPR058031">
    <property type="entry name" value="AAA_lid_NorR"/>
</dbReference>
<evidence type="ECO:0000256" key="1">
    <source>
        <dbReference type="ARBA" id="ARBA00022741"/>
    </source>
</evidence>
<dbReference type="InterPro" id="IPR027417">
    <property type="entry name" value="P-loop_NTPase"/>
</dbReference>
<dbReference type="SUPFAM" id="SSF46689">
    <property type="entry name" value="Homeodomain-like"/>
    <property type="match status" value="1"/>
</dbReference>
<dbReference type="PROSITE" id="PS50045">
    <property type="entry name" value="SIGMA54_INTERACT_4"/>
    <property type="match status" value="1"/>
</dbReference>
<reference evidence="6 7" key="1">
    <citation type="submission" date="2020-01" db="EMBL/GenBank/DDBJ databases">
        <title>Anaeroalcalibacter tamaniensis gen. nov., sp. nov., moderately halophilic strictly anaerobic fermenter bacterium from mud volcano of Taman peninsula.</title>
        <authorList>
            <person name="Frolova A."/>
            <person name="Merkel A.Y."/>
            <person name="Slobodkin A.I."/>
        </authorList>
    </citation>
    <scope>NUCLEOTIDE SEQUENCE [LARGE SCALE GENOMIC DNA]</scope>
    <source>
        <strain evidence="6 7">F-3ap</strain>
    </source>
</reference>
<dbReference type="Pfam" id="PF25601">
    <property type="entry name" value="AAA_lid_14"/>
    <property type="match status" value="1"/>
</dbReference>
<dbReference type="Gene3D" id="1.10.10.60">
    <property type="entry name" value="Homeodomain-like"/>
    <property type="match status" value="1"/>
</dbReference>
<evidence type="ECO:0000313" key="6">
    <source>
        <dbReference type="EMBL" id="NDL66662.1"/>
    </source>
</evidence>
<dbReference type="PRINTS" id="PR01590">
    <property type="entry name" value="HTHFIS"/>
</dbReference>
<gene>
    <name evidence="6" type="ORF">GXN74_02720</name>
</gene>
<dbReference type="Pfam" id="PF06506">
    <property type="entry name" value="PrpR_N"/>
    <property type="match status" value="1"/>
</dbReference>
<sequence>MNTSPIRILGIAPYEGMKTMMQNIASKREDIALSVFVGDLEKGVEIAKQYDTSNIDVIVSRGGTAEMLNQAVNVPIIEITLTVYDILRAIKLMENFSDKYAIIGFPSITRTAHTLCDLLQYDIDIYTIHSTEEAKGKLMELKANGYHMVICDMVTNTLAKTLGLNSILITSGIESIEDAFDQAIKATTNHRKLINEKNLYSELLMHQKADTILFDPSGAVLYSTLQADQADVLSLIEKELLSTLESGERKVAKNLNGNLIFIEGQTFEANEERYAVFYVTANNIPVTSNKYGIRYHSKSDLLNDPFNSFFSSTQTTSTQATIDAFNKTSSPIVVIGEEGTGKEQVAGLIYTQSRLQNNPFIVIDFALMNDKHWSFLTNHYNTPLNDNGNTIYFKNIEHLDDAKFKQMFSTIMETNLCKRNRVLFSFTSNPQRQLPDKCKRLMNDLSCLSINLEPLRNRREELPSLSSIYISTLNVTLAKQIIGFESDAMALMQAFEWNQNLTQLKRVLQQLVTVTTTPYIKAEEAARVLDYERKQTAAAPASEGAEAASGFDINRTLDEINKDIVQQILEEVNGNQTMAAKRLGISRTTIWRLLKAGQ</sequence>
<dbReference type="SUPFAM" id="SSF52540">
    <property type="entry name" value="P-loop containing nucleoside triphosphate hydrolases"/>
    <property type="match status" value="1"/>
</dbReference>
<dbReference type="InterPro" id="IPR025662">
    <property type="entry name" value="Sigma_54_int_dom_ATP-bd_1"/>
</dbReference>
<keyword evidence="1" id="KW-0547">Nucleotide-binding</keyword>
<dbReference type="Gene3D" id="3.40.50.10660">
    <property type="entry name" value="PrpR receptor domain-like"/>
    <property type="match status" value="1"/>
</dbReference>
<dbReference type="Gene3D" id="3.40.50.2300">
    <property type="match status" value="1"/>
</dbReference>
<dbReference type="PANTHER" id="PTHR32071">
    <property type="entry name" value="TRANSCRIPTIONAL REGULATORY PROTEIN"/>
    <property type="match status" value="1"/>
</dbReference>
<dbReference type="InterPro" id="IPR010524">
    <property type="entry name" value="Sig_transdc_resp-reg_PrpR_N"/>
</dbReference>
<dbReference type="GO" id="GO:0005524">
    <property type="term" value="F:ATP binding"/>
    <property type="evidence" value="ECO:0007669"/>
    <property type="project" value="UniProtKB-KW"/>
</dbReference>
<dbReference type="PROSITE" id="PS00675">
    <property type="entry name" value="SIGMA54_INTERACT_1"/>
    <property type="match status" value="1"/>
</dbReference>
<dbReference type="Pfam" id="PF02954">
    <property type="entry name" value="HTH_8"/>
    <property type="match status" value="1"/>
</dbReference>
<protein>
    <submittedName>
        <fullName evidence="6">Sigma-54-dependent transcriptional regulator</fullName>
    </submittedName>
</protein>
<dbReference type="RefSeq" id="WP_162369385.1">
    <property type="nucleotide sequence ID" value="NZ_JAAEEH010000004.1"/>
</dbReference>
<keyword evidence="2" id="KW-0067">ATP-binding</keyword>
<dbReference type="GO" id="GO:0006355">
    <property type="term" value="P:regulation of DNA-templated transcription"/>
    <property type="evidence" value="ECO:0007669"/>
    <property type="project" value="InterPro"/>
</dbReference>
<dbReference type="Pfam" id="PF14532">
    <property type="entry name" value="Sigma54_activ_2"/>
    <property type="match status" value="1"/>
</dbReference>
<name>A0A7X5KND8_9FIRM</name>
<dbReference type="GO" id="GO:0043565">
    <property type="term" value="F:sequence-specific DNA binding"/>
    <property type="evidence" value="ECO:0007669"/>
    <property type="project" value="InterPro"/>
</dbReference>
<proteinExistence type="predicted"/>
<comment type="caution">
    <text evidence="6">The sequence shown here is derived from an EMBL/GenBank/DDBJ whole genome shotgun (WGS) entry which is preliminary data.</text>
</comment>
<dbReference type="AlphaFoldDB" id="A0A7X5KND8"/>
<feature type="domain" description="Sigma-54 factor interaction" evidence="5">
    <location>
        <begin position="322"/>
        <end position="513"/>
    </location>
</feature>
<dbReference type="InterPro" id="IPR002197">
    <property type="entry name" value="HTH_Fis"/>
</dbReference>
<dbReference type="Gene3D" id="3.40.50.300">
    <property type="entry name" value="P-loop containing nucleotide triphosphate hydrolases"/>
    <property type="match status" value="1"/>
</dbReference>
<accession>A0A7X5KND8</accession>
<dbReference type="InterPro" id="IPR009057">
    <property type="entry name" value="Homeodomain-like_sf"/>
</dbReference>
<evidence type="ECO:0000256" key="2">
    <source>
        <dbReference type="ARBA" id="ARBA00022840"/>
    </source>
</evidence>
<keyword evidence="4" id="KW-0804">Transcription</keyword>
<organism evidence="6 7">
    <name type="scientific">Anaerotalea alkaliphila</name>
    <dbReference type="NCBI Taxonomy" id="2662126"/>
    <lineage>
        <taxon>Bacteria</taxon>
        <taxon>Bacillati</taxon>
        <taxon>Bacillota</taxon>
        <taxon>Clostridia</taxon>
        <taxon>Eubacteriales</taxon>
        <taxon>Anaerotalea</taxon>
    </lineage>
</organism>
<dbReference type="Gene3D" id="1.10.8.60">
    <property type="match status" value="1"/>
</dbReference>
<keyword evidence="7" id="KW-1185">Reference proteome</keyword>
<dbReference type="Proteomes" id="UP000461585">
    <property type="component" value="Unassembled WGS sequence"/>
</dbReference>
<dbReference type="InterPro" id="IPR002078">
    <property type="entry name" value="Sigma_54_int"/>
</dbReference>
<evidence type="ECO:0000256" key="4">
    <source>
        <dbReference type="ARBA" id="ARBA00023163"/>
    </source>
</evidence>
<dbReference type="SUPFAM" id="SSF159800">
    <property type="entry name" value="PrpR receptor domain-like"/>
    <property type="match status" value="1"/>
</dbReference>